<reference evidence="8 9" key="1">
    <citation type="journal article" date="2020" name="Nat. Commun.">
        <title>Donkey genomes provide new insights into domestication and selection for coat color.</title>
        <authorList>
            <person name="Wang"/>
            <person name="C."/>
            <person name="Li"/>
            <person name="H."/>
            <person name="Guo"/>
            <person name="Y."/>
            <person name="Huang"/>
            <person name="J."/>
            <person name="Sun"/>
            <person name="Y."/>
            <person name="Min"/>
            <person name="J."/>
            <person name="Wang"/>
            <person name="J."/>
            <person name="Fang"/>
            <person name="X."/>
            <person name="Zhao"/>
            <person name="Z."/>
            <person name="Wang"/>
            <person name="S."/>
            <person name="Zhang"/>
            <person name="Y."/>
            <person name="Liu"/>
            <person name="Q."/>
            <person name="Jiang"/>
            <person name="Q."/>
            <person name="Wang"/>
            <person name="X."/>
            <person name="Guo"/>
            <person name="Y."/>
            <person name="Yang"/>
            <person name="C."/>
            <person name="Wang"/>
            <person name="Y."/>
            <person name="Tian"/>
            <person name="F."/>
            <person name="Zhuang"/>
            <person name="G."/>
            <person name="Fan"/>
            <person name="Y."/>
            <person name="Gao"/>
            <person name="Q."/>
            <person name="Li"/>
            <person name="Y."/>
            <person name="Ju"/>
            <person name="Z."/>
            <person name="Li"/>
            <person name="J."/>
            <person name="Li"/>
            <person name="R."/>
            <person name="Hou"/>
            <person name="M."/>
            <person name="Yang"/>
            <person name="G."/>
            <person name="Liu"/>
            <person name="G."/>
            <person name="Liu"/>
            <person name="W."/>
            <person name="Guo"/>
            <person name="J."/>
            <person name="Pan"/>
            <person name="S."/>
            <person name="Fan"/>
            <person name="G."/>
            <person name="Zhang"/>
            <person name="W."/>
            <person name="Zhang"/>
            <person name="R."/>
            <person name="Yu"/>
            <person name="J."/>
            <person name="Zhang"/>
            <person name="X."/>
            <person name="Yin"/>
            <person name="Q."/>
            <person name="Ji"/>
            <person name="C."/>
            <person name="Jin"/>
            <person name="Y."/>
            <person name="Yue"/>
            <person name="G."/>
            <person name="Liu"/>
            <person name="M."/>
            <person name="Xu"/>
            <person name="J."/>
            <person name="Liu"/>
            <person name="S."/>
            <person name="Jordana"/>
            <person name="J."/>
            <person name="Noce"/>
            <person name="A."/>
            <person name="Amills"/>
            <person name="M."/>
            <person name="Wu"/>
            <person name="D.D."/>
            <person name="Li"/>
            <person name="S."/>
            <person name="Zhou"/>
            <person name="X. and Zhong"/>
            <person name="J."/>
        </authorList>
    </citation>
    <scope>NUCLEOTIDE SEQUENCE [LARGE SCALE GENOMIC DNA]</scope>
</reference>
<dbReference type="InterPro" id="IPR031952">
    <property type="entry name" value="MOEP19_KH-like"/>
</dbReference>
<protein>
    <submittedName>
        <fullName evidence="8">KH domain containing 3 like, subcortical maternal complex member</fullName>
    </submittedName>
</protein>
<keyword evidence="5" id="KW-0539">Nucleus</keyword>
<dbReference type="GeneID" id="106846554"/>
<dbReference type="PANTHER" id="PTHR19447">
    <property type="entry name" value="OOCYTE-EXPRESSED PROTEIN HOMOLOG-RELATED"/>
    <property type="match status" value="1"/>
</dbReference>
<proteinExistence type="inferred from homology"/>
<evidence type="ECO:0000256" key="4">
    <source>
        <dbReference type="ARBA" id="ARBA00022490"/>
    </source>
</evidence>
<dbReference type="Ensembl" id="ENSEAST00005042729.1">
    <property type="protein sequence ID" value="ENSEASP00005039912.1"/>
    <property type="gene ID" value="ENSEASG00005025497.1"/>
</dbReference>
<dbReference type="AlphaFoldDB" id="A0A9L0IIB5"/>
<keyword evidence="9" id="KW-1185">Reference proteome</keyword>
<feature type="compositionally biased region" description="Polar residues" evidence="6">
    <location>
        <begin position="140"/>
        <end position="154"/>
    </location>
</feature>
<evidence type="ECO:0000259" key="7">
    <source>
        <dbReference type="Pfam" id="PF16005"/>
    </source>
</evidence>
<feature type="domain" description="KH-like RNA-binding" evidence="7">
    <location>
        <begin position="29"/>
        <end position="114"/>
    </location>
</feature>
<dbReference type="KEGG" id="eai:106846554"/>
<dbReference type="GO" id="GO:0032991">
    <property type="term" value="C:protein-containing complex"/>
    <property type="evidence" value="ECO:0007669"/>
    <property type="project" value="TreeGrafter"/>
</dbReference>
<feature type="region of interest" description="Disordered" evidence="6">
    <location>
        <begin position="115"/>
        <end position="154"/>
    </location>
</feature>
<dbReference type="OrthoDB" id="9790568at2759"/>
<organism evidence="8 9">
    <name type="scientific">Equus asinus</name>
    <name type="common">Donkey</name>
    <name type="synonym">Equus africanus asinus</name>
    <dbReference type="NCBI Taxonomy" id="9793"/>
    <lineage>
        <taxon>Eukaryota</taxon>
        <taxon>Metazoa</taxon>
        <taxon>Chordata</taxon>
        <taxon>Craniata</taxon>
        <taxon>Vertebrata</taxon>
        <taxon>Euteleostomi</taxon>
        <taxon>Mammalia</taxon>
        <taxon>Eutheria</taxon>
        <taxon>Laurasiatheria</taxon>
        <taxon>Perissodactyla</taxon>
        <taxon>Equidae</taxon>
        <taxon>Equus</taxon>
    </lineage>
</organism>
<reference evidence="8" key="2">
    <citation type="submission" date="2025-08" db="UniProtKB">
        <authorList>
            <consortium name="Ensembl"/>
        </authorList>
    </citation>
    <scope>IDENTIFICATION</scope>
</reference>
<dbReference type="InterPro" id="IPR036612">
    <property type="entry name" value="KH_dom_type_1_sf"/>
</dbReference>
<accession>A0A9L0IIB5</accession>
<gene>
    <name evidence="8" type="primary">KHDC3L</name>
</gene>
<evidence type="ECO:0000256" key="6">
    <source>
        <dbReference type="SAM" id="MobiDB-lite"/>
    </source>
</evidence>
<dbReference type="GO" id="GO:0003723">
    <property type="term" value="F:RNA binding"/>
    <property type="evidence" value="ECO:0007669"/>
    <property type="project" value="InterPro"/>
</dbReference>
<dbReference type="PANTHER" id="PTHR19447:SF15">
    <property type="entry name" value="KH DOMAIN-CONTAINING PROTEIN 3"/>
    <property type="match status" value="1"/>
</dbReference>
<dbReference type="GO" id="GO:0005737">
    <property type="term" value="C:cytoplasm"/>
    <property type="evidence" value="ECO:0007669"/>
    <property type="project" value="UniProtKB-SubCell"/>
</dbReference>
<dbReference type="Pfam" id="PF16005">
    <property type="entry name" value="MOEP19"/>
    <property type="match status" value="1"/>
</dbReference>
<dbReference type="CDD" id="cd12795">
    <property type="entry name" value="FILIA_N_like"/>
    <property type="match status" value="1"/>
</dbReference>
<name>A0A9L0IIB5_EQUAS</name>
<evidence type="ECO:0000256" key="2">
    <source>
        <dbReference type="ARBA" id="ARBA00004496"/>
    </source>
</evidence>
<sequence length="154" mass="17379">MATPKRFTTLLQLEQQEGTLFEVLGNPTKRPYWFHSVYLKSPKAVHLEAWLVEAIFGPGGEHIPHVECVSQTLLHVNQWGREGEAEILIFGRPDYQKDVCKMIMSLADYHRQLQAQSSEKAPAQEAGKQSSREAFREAATQGSRDTTQGQVTLL</sequence>
<dbReference type="InterPro" id="IPR051778">
    <property type="entry name" value="KHDC1"/>
</dbReference>
<reference evidence="8" key="3">
    <citation type="submission" date="2025-09" db="UniProtKB">
        <authorList>
            <consortium name="Ensembl"/>
        </authorList>
    </citation>
    <scope>IDENTIFICATION</scope>
</reference>
<comment type="similarity">
    <text evidence="3">Belongs to the KHDC1 family.</text>
</comment>
<dbReference type="SUPFAM" id="SSF54791">
    <property type="entry name" value="Eukaryotic type KH-domain (KH-domain type I)"/>
    <property type="match status" value="1"/>
</dbReference>
<dbReference type="Proteomes" id="UP000694387">
    <property type="component" value="Chromosome 17"/>
</dbReference>
<dbReference type="Gene3D" id="3.30.1370.10">
    <property type="entry name" value="K Homology domain, type 1"/>
    <property type="match status" value="1"/>
</dbReference>
<evidence type="ECO:0000313" key="8">
    <source>
        <dbReference type="Ensembl" id="ENSEASP00005039912.1"/>
    </source>
</evidence>
<dbReference type="GeneTree" id="ENSGT00940000162601"/>
<evidence type="ECO:0000256" key="1">
    <source>
        <dbReference type="ARBA" id="ARBA00004123"/>
    </source>
</evidence>
<evidence type="ECO:0000256" key="3">
    <source>
        <dbReference type="ARBA" id="ARBA00009081"/>
    </source>
</evidence>
<evidence type="ECO:0000313" key="9">
    <source>
        <dbReference type="Proteomes" id="UP000694387"/>
    </source>
</evidence>
<comment type="subcellular location">
    <subcellularLocation>
        <location evidence="2">Cytoplasm</location>
    </subcellularLocation>
    <subcellularLocation>
        <location evidence="1">Nucleus</location>
    </subcellularLocation>
</comment>
<dbReference type="GO" id="GO:0005634">
    <property type="term" value="C:nucleus"/>
    <property type="evidence" value="ECO:0007669"/>
    <property type="project" value="UniProtKB-SubCell"/>
</dbReference>
<keyword evidence="4" id="KW-0963">Cytoplasm</keyword>
<evidence type="ECO:0000256" key="5">
    <source>
        <dbReference type="ARBA" id="ARBA00023242"/>
    </source>
</evidence>